<accession>A0A9W4SWJ1</accession>
<protein>
    <submittedName>
        <fullName evidence="10">19375_t:CDS:1</fullName>
    </submittedName>
</protein>
<evidence type="ECO:0000259" key="9">
    <source>
        <dbReference type="PROSITE" id="PS50922"/>
    </source>
</evidence>
<evidence type="ECO:0000256" key="6">
    <source>
        <dbReference type="PROSITE-ProRule" id="PRU00205"/>
    </source>
</evidence>
<dbReference type="OrthoDB" id="10266980at2759"/>
<feature type="transmembrane region" description="Helical" evidence="8">
    <location>
        <begin position="394"/>
        <end position="419"/>
    </location>
</feature>
<comment type="similarity">
    <text evidence="2">Belongs to the isochorismatase family.</text>
</comment>
<evidence type="ECO:0000256" key="3">
    <source>
        <dbReference type="ARBA" id="ARBA00022692"/>
    </source>
</evidence>
<keyword evidence="11" id="KW-1185">Reference proteome</keyword>
<comment type="caution">
    <text evidence="10">The sequence shown here is derived from an EMBL/GenBank/DDBJ whole genome shotgun (WGS) entry which is preliminary data.</text>
</comment>
<dbReference type="EMBL" id="CAMKVN010003034">
    <property type="protein sequence ID" value="CAI2183475.1"/>
    <property type="molecule type" value="Genomic_DNA"/>
</dbReference>
<comment type="subcellular location">
    <subcellularLocation>
        <location evidence="1">Membrane</location>
        <topology evidence="1">Multi-pass membrane protein</topology>
    </subcellularLocation>
</comment>
<feature type="region of interest" description="Disordered" evidence="7">
    <location>
        <begin position="433"/>
        <end position="456"/>
    </location>
</feature>
<keyword evidence="5 6" id="KW-0472">Membrane</keyword>
<dbReference type="InterPro" id="IPR000868">
    <property type="entry name" value="Isochorismatase-like_dom"/>
</dbReference>
<feature type="domain" description="TLC" evidence="9">
    <location>
        <begin position="233"/>
        <end position="430"/>
    </location>
</feature>
<organism evidence="10 11">
    <name type="scientific">Funneliformis geosporum</name>
    <dbReference type="NCBI Taxonomy" id="1117311"/>
    <lineage>
        <taxon>Eukaryota</taxon>
        <taxon>Fungi</taxon>
        <taxon>Fungi incertae sedis</taxon>
        <taxon>Mucoromycota</taxon>
        <taxon>Glomeromycotina</taxon>
        <taxon>Glomeromycetes</taxon>
        <taxon>Glomerales</taxon>
        <taxon>Glomeraceae</taxon>
        <taxon>Funneliformis</taxon>
    </lineage>
</organism>
<dbReference type="AlphaFoldDB" id="A0A9W4SWJ1"/>
<feature type="transmembrane region" description="Helical" evidence="8">
    <location>
        <begin position="279"/>
        <end position="296"/>
    </location>
</feature>
<name>A0A9W4SWJ1_9GLOM</name>
<dbReference type="SUPFAM" id="SSF52499">
    <property type="entry name" value="Isochorismatase-like hydrolases"/>
    <property type="match status" value="1"/>
</dbReference>
<dbReference type="SMART" id="SM00724">
    <property type="entry name" value="TLC"/>
    <property type="match status" value="1"/>
</dbReference>
<dbReference type="Pfam" id="PF00857">
    <property type="entry name" value="Isochorismatase"/>
    <property type="match status" value="1"/>
</dbReference>
<evidence type="ECO:0000313" key="10">
    <source>
        <dbReference type="EMBL" id="CAI2183475.1"/>
    </source>
</evidence>
<proteinExistence type="inferred from homology"/>
<dbReference type="InterPro" id="IPR050993">
    <property type="entry name" value="Isochorismatase_domain"/>
</dbReference>
<evidence type="ECO:0000256" key="8">
    <source>
        <dbReference type="SAM" id="Phobius"/>
    </source>
</evidence>
<feature type="transmembrane region" description="Helical" evidence="8">
    <location>
        <begin position="303"/>
        <end position="320"/>
    </location>
</feature>
<dbReference type="Gene3D" id="3.40.50.850">
    <property type="entry name" value="Isochorismatase-like"/>
    <property type="match status" value="1"/>
</dbReference>
<dbReference type="GO" id="GO:0016020">
    <property type="term" value="C:membrane"/>
    <property type="evidence" value="ECO:0007669"/>
    <property type="project" value="UniProtKB-SubCell"/>
</dbReference>
<evidence type="ECO:0000256" key="5">
    <source>
        <dbReference type="ARBA" id="ARBA00023136"/>
    </source>
</evidence>
<gene>
    <name evidence="10" type="ORF">FWILDA_LOCUS11097</name>
</gene>
<dbReference type="InterPro" id="IPR006634">
    <property type="entry name" value="TLC-dom"/>
</dbReference>
<feature type="transmembrane region" description="Helical" evidence="8">
    <location>
        <begin position="326"/>
        <end position="347"/>
    </location>
</feature>
<reference evidence="10" key="1">
    <citation type="submission" date="2022-08" db="EMBL/GenBank/DDBJ databases">
        <authorList>
            <person name="Kallberg Y."/>
            <person name="Tangrot J."/>
            <person name="Rosling A."/>
        </authorList>
    </citation>
    <scope>NUCLEOTIDE SEQUENCE</scope>
    <source>
        <strain evidence="10">Wild A</strain>
    </source>
</reference>
<feature type="transmembrane region" description="Helical" evidence="8">
    <location>
        <begin position="359"/>
        <end position="382"/>
    </location>
</feature>
<evidence type="ECO:0000256" key="7">
    <source>
        <dbReference type="SAM" id="MobiDB-lite"/>
    </source>
</evidence>
<dbReference type="InterPro" id="IPR036380">
    <property type="entry name" value="Isochorismatase-like_sf"/>
</dbReference>
<dbReference type="PROSITE" id="PS50922">
    <property type="entry name" value="TLC"/>
    <property type="match status" value="1"/>
</dbReference>
<keyword evidence="3 6" id="KW-0812">Transmembrane</keyword>
<dbReference type="PANTHER" id="PTHR14119">
    <property type="entry name" value="HYDROLASE"/>
    <property type="match status" value="1"/>
</dbReference>
<evidence type="ECO:0000256" key="4">
    <source>
        <dbReference type="ARBA" id="ARBA00022989"/>
    </source>
</evidence>
<dbReference type="Proteomes" id="UP001153678">
    <property type="component" value="Unassembled WGS sequence"/>
</dbReference>
<evidence type="ECO:0000256" key="2">
    <source>
        <dbReference type="ARBA" id="ARBA00006336"/>
    </source>
</evidence>
<feature type="transmembrane region" description="Helical" evidence="8">
    <location>
        <begin position="239"/>
        <end position="259"/>
    </location>
</feature>
<keyword evidence="4 8" id="KW-1133">Transmembrane helix</keyword>
<evidence type="ECO:0000313" key="11">
    <source>
        <dbReference type="Proteomes" id="UP001153678"/>
    </source>
</evidence>
<evidence type="ECO:0000256" key="1">
    <source>
        <dbReference type="ARBA" id="ARBA00004141"/>
    </source>
</evidence>
<sequence>MASVHVRKLARESTLFLLCDIQEKFKPHIYEFSSLVSTAKKMINVSKILDIPVIVTEQNPTALGKTDNDIDTKAHQKIKVYEKTKFSMYTHEIATRLNDMEKEMETKPSIVLFGIEAHVCVLQTTLDLLQNNYKVHVLQDGISSIHFPEVDIALQRMRQEGAVITSSESVLFQLLGDSQNEKFKDISGLVKEYKEATANNKLLFRSRFSFAAVISRIISPIIFPKTYKNLYGIKRFNWDIHFVSSINCLLVVILSIPIFWDEELIKDKVFGYDTYAGDVYAIACGYFLWDAFVSLYHVKESGIGFVLHGTCCFGVFLFAYRPFLNYYGAVFLMFEISTPFVNIHWFMDKLGLTGTLPQFINGICLIVTFFCARIIFGFYMSYHTFRSVIAVIDQVPTFLCVIYGTANIILNCLNAFWFFKIIEAIAKRFDKTGEKKQKRGKSANTTIKSDGKAKKL</sequence>
<dbReference type="Pfam" id="PF03798">
    <property type="entry name" value="TRAM_LAG1_CLN8"/>
    <property type="match status" value="1"/>
</dbReference>
<dbReference type="PANTHER" id="PTHR14119:SF3">
    <property type="entry name" value="ISOCHORISMATASE DOMAIN-CONTAINING PROTEIN 2"/>
    <property type="match status" value="1"/>
</dbReference>